<dbReference type="OrthoDB" id="1470350at2759"/>
<dbReference type="Gene3D" id="2.40.30.10">
    <property type="entry name" value="Translation factors"/>
    <property type="match status" value="1"/>
</dbReference>
<dbReference type="InterPro" id="IPR023173">
    <property type="entry name" value="NADPH_Cyt_P450_Rdtase_alpha"/>
</dbReference>
<accession>A0A1Y1Y2K2</accession>
<dbReference type="GO" id="GO:0010181">
    <property type="term" value="F:FMN binding"/>
    <property type="evidence" value="ECO:0007669"/>
    <property type="project" value="InterPro"/>
</dbReference>
<dbReference type="PROSITE" id="PS00201">
    <property type="entry name" value="FLAVODOXIN"/>
    <property type="match status" value="1"/>
</dbReference>
<dbReference type="Pfam" id="PF00667">
    <property type="entry name" value="FAD_binding_1"/>
    <property type="match status" value="1"/>
</dbReference>
<dbReference type="Pfam" id="PF03063">
    <property type="entry name" value="Prismane"/>
    <property type="match status" value="1"/>
</dbReference>
<dbReference type="InterPro" id="IPR011254">
    <property type="entry name" value="Prismane-like_sf"/>
</dbReference>
<dbReference type="Gene3D" id="3.40.50.80">
    <property type="entry name" value="Nucleotide-binding domain of ferredoxin-NADP reductase (FNR) module"/>
    <property type="match status" value="1"/>
</dbReference>
<comment type="cofactor">
    <cofactor evidence="1">
        <name>FMN</name>
        <dbReference type="ChEBI" id="CHEBI:58210"/>
    </cofactor>
</comment>
<dbReference type="PROSITE" id="PS50902">
    <property type="entry name" value="FLAVODOXIN_LIKE"/>
    <property type="match status" value="1"/>
</dbReference>
<feature type="domain" description="Flavodoxin-like" evidence="12">
    <location>
        <begin position="8"/>
        <end position="153"/>
    </location>
</feature>
<dbReference type="InterPro" id="IPR001709">
    <property type="entry name" value="Flavoprot_Pyr_Nucl_cyt_Rdtase"/>
</dbReference>
<evidence type="ECO:0000259" key="12">
    <source>
        <dbReference type="PROSITE" id="PS50902"/>
    </source>
</evidence>
<dbReference type="GO" id="GO:0042542">
    <property type="term" value="P:response to hydrogen peroxide"/>
    <property type="evidence" value="ECO:0007669"/>
    <property type="project" value="TreeGrafter"/>
</dbReference>
<proteinExistence type="inferred from homology"/>
<dbReference type="EMBL" id="MCFE01000286">
    <property type="protein sequence ID" value="ORX92241.1"/>
    <property type="molecule type" value="Genomic_DNA"/>
</dbReference>
<dbReference type="Pfam" id="PF00258">
    <property type="entry name" value="Flavodoxin_1"/>
    <property type="match status" value="1"/>
</dbReference>
<evidence type="ECO:0000256" key="6">
    <source>
        <dbReference type="ARBA" id="ARBA00022723"/>
    </source>
</evidence>
<dbReference type="InterPro" id="IPR017938">
    <property type="entry name" value="Riboflavin_synthase-like_b-brl"/>
</dbReference>
<evidence type="ECO:0000256" key="7">
    <source>
        <dbReference type="ARBA" id="ARBA00022827"/>
    </source>
</evidence>
<evidence type="ECO:0000256" key="3">
    <source>
        <dbReference type="ARBA" id="ARBA00022490"/>
    </source>
</evidence>
<dbReference type="Proteomes" id="UP000193498">
    <property type="component" value="Unassembled WGS sequence"/>
</dbReference>
<evidence type="ECO:0000256" key="1">
    <source>
        <dbReference type="ARBA" id="ARBA00001917"/>
    </source>
</evidence>
<reference evidence="14 15" key="1">
    <citation type="submission" date="2016-07" db="EMBL/GenBank/DDBJ databases">
        <title>Pervasive Adenine N6-methylation of Active Genes in Fungi.</title>
        <authorList>
            <consortium name="DOE Joint Genome Institute"/>
            <person name="Mondo S.J."/>
            <person name="Dannebaum R.O."/>
            <person name="Kuo R.C."/>
            <person name="Labutti K."/>
            <person name="Haridas S."/>
            <person name="Kuo A."/>
            <person name="Salamov A."/>
            <person name="Ahrendt S.R."/>
            <person name="Lipzen A."/>
            <person name="Sullivan W."/>
            <person name="Andreopoulos W.B."/>
            <person name="Clum A."/>
            <person name="Lindquist E."/>
            <person name="Daum C."/>
            <person name="Ramamoorthy G.K."/>
            <person name="Gryganskyi A."/>
            <person name="Culley D."/>
            <person name="Magnuson J.K."/>
            <person name="James T.Y."/>
            <person name="O'Malley M.A."/>
            <person name="Stajich J.E."/>
            <person name="Spatafora J.W."/>
            <person name="Visel A."/>
            <person name="Grigoriev I.V."/>
        </authorList>
    </citation>
    <scope>NUCLEOTIDE SEQUENCE [LARGE SCALE GENOMIC DNA]</scope>
    <source>
        <strain evidence="14 15">CBS 931.73</strain>
    </source>
</reference>
<keyword evidence="11" id="KW-0411">Iron-sulfur</keyword>
<dbReference type="Gene3D" id="3.40.50.360">
    <property type="match status" value="1"/>
</dbReference>
<dbReference type="InterPro" id="IPR001226">
    <property type="entry name" value="Flavodoxin_CS"/>
</dbReference>
<dbReference type="PRINTS" id="PR00369">
    <property type="entry name" value="FLAVODOXIN"/>
</dbReference>
<evidence type="ECO:0000256" key="2">
    <source>
        <dbReference type="ARBA" id="ARBA00001974"/>
    </source>
</evidence>
<dbReference type="STRING" id="1314790.A0A1Y1Y2K2"/>
<dbReference type="GO" id="GO:0046872">
    <property type="term" value="F:metal ion binding"/>
    <property type="evidence" value="ECO:0007669"/>
    <property type="project" value="UniProtKB-KW"/>
</dbReference>
<evidence type="ECO:0000313" key="15">
    <source>
        <dbReference type="Proteomes" id="UP000193498"/>
    </source>
</evidence>
<keyword evidence="10" id="KW-0408">Iron</keyword>
<dbReference type="NCBIfam" id="NF003658">
    <property type="entry name" value="PRK05290.1"/>
    <property type="match status" value="1"/>
</dbReference>
<keyword evidence="7" id="KW-0274">FAD</keyword>
<comment type="cofactor">
    <cofactor evidence="2">
        <name>FAD</name>
        <dbReference type="ChEBI" id="CHEBI:57692"/>
    </cofactor>
</comment>
<dbReference type="InterPro" id="IPR039261">
    <property type="entry name" value="FNR_nucleotide-bd"/>
</dbReference>
<keyword evidence="15" id="KW-1185">Reference proteome</keyword>
<evidence type="ECO:0000259" key="13">
    <source>
        <dbReference type="PROSITE" id="PS51384"/>
    </source>
</evidence>
<keyword evidence="4" id="KW-0285">Flavoprotein</keyword>
<name>A0A1Y1Y2K2_9FUNG</name>
<keyword evidence="3" id="KW-0963">Cytoplasm</keyword>
<protein>
    <submittedName>
        <fullName evidence="14">Hybrid cluster protein</fullName>
    </submittedName>
</protein>
<dbReference type="GO" id="GO:0051536">
    <property type="term" value="F:iron-sulfur cluster binding"/>
    <property type="evidence" value="ECO:0007669"/>
    <property type="project" value="UniProtKB-KW"/>
</dbReference>
<dbReference type="InterPro" id="IPR003097">
    <property type="entry name" value="CysJ-like_FAD-binding"/>
</dbReference>
<dbReference type="InterPro" id="IPR008254">
    <property type="entry name" value="Flavodoxin/NO_synth"/>
</dbReference>
<evidence type="ECO:0000256" key="9">
    <source>
        <dbReference type="ARBA" id="ARBA00023002"/>
    </source>
</evidence>
<evidence type="ECO:0000256" key="5">
    <source>
        <dbReference type="ARBA" id="ARBA00022643"/>
    </source>
</evidence>
<dbReference type="PRINTS" id="PR00371">
    <property type="entry name" value="FPNCR"/>
</dbReference>
<sequence>MLSEKPRMLILYGSQTGTTEGFAKIVQTFAKIRSFDVKLARMNEVALESLPSEPLIVFLTSTFYNGEFPDSAAPLWTYLKRQDPSTQLFRQTRYAVFGLGNRTLQDNFNKAAKLLDQRMTELGGFNIMPVGLGDEYDPNGHETAFRPWLKAFWMKLTGSDVKMSLPVSVKIQPSDRPVPEIHHEGYIKVPVVQNKRLTSPEYERTGCLVTFDISQTNQEYQVAGHVQVVPENPDELVARAAKRLDVDLDMTIEVQTMDDAIVLPTVVTVRQILKNYLDISAIPSRALIEGFSCLASDANEQEALESMASDMLEGNMYMKLSTSTTFSVVDVLERYPSIKISLEQFITNVPRISSRYYSIASSPLVSKDKVDIVFFVEEWATENGGKFQGLTSTYLSKKQPNSENPYVFLKIHSGLVHLPERLDTPILGVALGSGIGVFRSILQHREVLLEQGHDMTRIRLYYGMRYYEHEYLFKDELDNFTRKGLVEVIDAASRDHKKNCAVRMLDFPEKVTDYLENNGMYLYCGLGGLIPGAMEITIGECLQANKQISYEESLEIIANLRKENRWEVEAYAKSADEENALKSIILKKGGQAQGAEVPTATLYEDAKMFCYQCEQTYQNRACTTIGVCGKTPEVAALQDLLITCLKRLSWFAYNLRQLQYEHSDKVQISEVEYPEVNHYSLKATFSTLTNVNFDNDRFLEFHRDCREYTKRLSVQYQAICKRLGLRPKKCPIPESISEVLDSAPGSVGDIEDMLVSKGKEVGILSRMRATKNDALVGLQEMIVYGLKGLCAYADHALVLAHEDRRIYEFLHRAFYFLTTKDCKDMDKTLACLMELGQINLICMDVLHNANKTFGAQSPHTVSLKPRPGKCILVSGHDFMFLDSLLRQTEGLGINVYTHGEMLPAHGYPKLRQYNHLAGHYGLAWHRQSVEFPHFPGAIVMTTNCLTPPKDDYEGRLFTVGVVGWPNIPHVGDNLDFSEVIKVALASPGFSEGTPEFEYPPSTFTPSTDTYQVGFSSEAVLNVAPAVLKAMETGDISRVFVIGGCDGYEGERSYYTDLAKMLPETAVVLTSGCGKFRINSLEWKTIGDSGIPRLLDMGQCNDAYSAIQIATALAESLNCTIHDLPLSIVVSWFEQKAVVVLLSLLSLGIQNVRVGPQLPAFLRPSAVKILSDKFGLKLIGDPKLDLEDMYGGEVVAAAV</sequence>
<dbReference type="PROSITE" id="PS51384">
    <property type="entry name" value="FAD_FR"/>
    <property type="match status" value="1"/>
</dbReference>
<keyword evidence="9" id="KW-0560">Oxidoreductase</keyword>
<dbReference type="InterPro" id="IPR001433">
    <property type="entry name" value="OxRdtase_FAD/NAD-bd"/>
</dbReference>
<dbReference type="SUPFAM" id="SSF63380">
    <property type="entry name" value="Riboflavin synthase domain-like"/>
    <property type="match status" value="1"/>
</dbReference>
<evidence type="ECO:0000256" key="11">
    <source>
        <dbReference type="ARBA" id="ARBA00023014"/>
    </source>
</evidence>
<dbReference type="InterPro" id="IPR010048">
    <property type="entry name" value="Hydroxylam_reduct"/>
</dbReference>
<dbReference type="InterPro" id="IPR001094">
    <property type="entry name" value="Flavdoxin-like"/>
</dbReference>
<organism evidence="14 15">
    <name type="scientific">Basidiobolus meristosporus CBS 931.73</name>
    <dbReference type="NCBI Taxonomy" id="1314790"/>
    <lineage>
        <taxon>Eukaryota</taxon>
        <taxon>Fungi</taxon>
        <taxon>Fungi incertae sedis</taxon>
        <taxon>Zoopagomycota</taxon>
        <taxon>Entomophthoromycotina</taxon>
        <taxon>Basidiobolomycetes</taxon>
        <taxon>Basidiobolales</taxon>
        <taxon>Basidiobolaceae</taxon>
        <taxon>Basidiobolus</taxon>
    </lineage>
</organism>
<dbReference type="Gene3D" id="1.20.1270.20">
    <property type="match status" value="2"/>
</dbReference>
<evidence type="ECO:0000313" key="14">
    <source>
        <dbReference type="EMBL" id="ORX92241.1"/>
    </source>
</evidence>
<evidence type="ECO:0000256" key="10">
    <source>
        <dbReference type="ARBA" id="ARBA00023004"/>
    </source>
</evidence>
<dbReference type="InterPro" id="IPR016099">
    <property type="entry name" value="Prismane-like_a/b-sand"/>
</dbReference>
<keyword evidence="5" id="KW-0288">FMN</keyword>
<dbReference type="GO" id="GO:0004601">
    <property type="term" value="F:peroxidase activity"/>
    <property type="evidence" value="ECO:0007669"/>
    <property type="project" value="TreeGrafter"/>
</dbReference>
<evidence type="ECO:0000256" key="8">
    <source>
        <dbReference type="ARBA" id="ARBA00022857"/>
    </source>
</evidence>
<dbReference type="PANTHER" id="PTHR30109:SF0">
    <property type="entry name" value="HYDROXYLAMINE REDUCTASE"/>
    <property type="match status" value="1"/>
</dbReference>
<evidence type="ECO:0000256" key="4">
    <source>
        <dbReference type="ARBA" id="ARBA00022630"/>
    </source>
</evidence>
<dbReference type="NCBIfam" id="TIGR01703">
    <property type="entry name" value="hybrid_clust"/>
    <property type="match status" value="1"/>
</dbReference>
<dbReference type="AlphaFoldDB" id="A0A1Y1Y2K2"/>
<dbReference type="GO" id="GO:0009055">
    <property type="term" value="F:electron transfer activity"/>
    <property type="evidence" value="ECO:0007669"/>
    <property type="project" value="InterPro"/>
</dbReference>
<dbReference type="HAMAP" id="MF_00069">
    <property type="entry name" value="Hydroxylam_reduct"/>
    <property type="match status" value="1"/>
</dbReference>
<dbReference type="SUPFAM" id="SSF56821">
    <property type="entry name" value="Prismane protein-like"/>
    <property type="match status" value="1"/>
</dbReference>
<dbReference type="SUPFAM" id="SSF52343">
    <property type="entry name" value="Ferredoxin reductase-like, C-terminal NADP-linked domain"/>
    <property type="match status" value="1"/>
</dbReference>
<dbReference type="PANTHER" id="PTHR30109">
    <property type="entry name" value="HYDROXYLAMINE REDUCTASE"/>
    <property type="match status" value="1"/>
</dbReference>
<gene>
    <name evidence="14" type="ORF">K493DRAFT_316682</name>
</gene>
<dbReference type="GO" id="GO:0005737">
    <property type="term" value="C:cytoplasm"/>
    <property type="evidence" value="ECO:0007669"/>
    <property type="project" value="InterPro"/>
</dbReference>
<dbReference type="InterPro" id="IPR004137">
    <property type="entry name" value="HCP/CODH"/>
</dbReference>
<dbReference type="InterPro" id="IPR017927">
    <property type="entry name" value="FAD-bd_FR_type"/>
</dbReference>
<dbReference type="Pfam" id="PF00175">
    <property type="entry name" value="NAD_binding_1"/>
    <property type="match status" value="1"/>
</dbReference>
<dbReference type="InterPro" id="IPR016100">
    <property type="entry name" value="Prismane_a-bundle"/>
</dbReference>
<comment type="caution">
    <text evidence="14">The sequence shown here is derived from an EMBL/GenBank/DDBJ whole genome shotgun (WGS) entry which is preliminary data.</text>
</comment>
<dbReference type="Gene3D" id="1.20.990.10">
    <property type="entry name" value="NADPH-cytochrome p450 Reductase, Chain A, domain 3"/>
    <property type="match status" value="1"/>
</dbReference>
<dbReference type="Gene3D" id="3.40.50.2030">
    <property type="match status" value="2"/>
</dbReference>
<dbReference type="GO" id="GO:0050418">
    <property type="term" value="F:hydroxylamine reductase activity"/>
    <property type="evidence" value="ECO:0007669"/>
    <property type="project" value="TreeGrafter"/>
</dbReference>
<dbReference type="SUPFAM" id="SSF52218">
    <property type="entry name" value="Flavoproteins"/>
    <property type="match status" value="1"/>
</dbReference>
<keyword evidence="6" id="KW-0479">Metal-binding</keyword>
<dbReference type="InterPro" id="IPR029039">
    <property type="entry name" value="Flavoprotein-like_sf"/>
</dbReference>
<keyword evidence="8" id="KW-0521">NADP</keyword>
<dbReference type="InParanoid" id="A0A1Y1Y2K2"/>
<feature type="domain" description="FAD-binding FR-type" evidence="13">
    <location>
        <begin position="184"/>
        <end position="419"/>
    </location>
</feature>